<proteinExistence type="predicted"/>
<organism evidence="1">
    <name type="scientific">hydrothermal vent metagenome</name>
    <dbReference type="NCBI Taxonomy" id="652676"/>
    <lineage>
        <taxon>unclassified sequences</taxon>
        <taxon>metagenomes</taxon>
        <taxon>ecological metagenomes</taxon>
    </lineage>
</organism>
<evidence type="ECO:0000313" key="1">
    <source>
        <dbReference type="EMBL" id="VAW86836.1"/>
    </source>
</evidence>
<reference evidence="1" key="1">
    <citation type="submission" date="2018-06" db="EMBL/GenBank/DDBJ databases">
        <authorList>
            <person name="Zhirakovskaya E."/>
        </authorList>
    </citation>
    <scope>NUCLEOTIDE SEQUENCE</scope>
</reference>
<gene>
    <name evidence="1" type="ORF">MNBD_GAMMA17-731</name>
</gene>
<protein>
    <submittedName>
        <fullName evidence="1">Uncharacterized protein</fullName>
    </submittedName>
</protein>
<dbReference type="AlphaFoldDB" id="A0A3B1A1U6"/>
<sequence length="285" mass="31651">MLKKSFRGMFLAAAGTWCVGMSWGALADSHFQLGFANEAEDQTLTIDCNRASADSRCAFGGNTASYFDPTPFLQEVVFIDGIRYYHTIVGDPESDFAQEVYIEASGCCYQASVYYDPFPRSASNSRGGSANGSGSGNPNRVVMSNMVRDEEMTQWFLKDSLGFKPLITQSIVKDDVRMDFQIDMTMIDYGTIDTPGVVSNRLELLTDNYGTTGDYDNNVIPTFFSDKSVVNQYVNGGRYTYTSGPDDGGSGGVYTYWDGDGYQEYLADHNLFRLDDQNEGYQIRE</sequence>
<accession>A0A3B1A1U6</accession>
<name>A0A3B1A1U6_9ZZZZ</name>
<dbReference type="EMBL" id="UOFQ01000054">
    <property type="protein sequence ID" value="VAW86836.1"/>
    <property type="molecule type" value="Genomic_DNA"/>
</dbReference>